<evidence type="ECO:0000256" key="1">
    <source>
        <dbReference type="SAM" id="MobiDB-lite"/>
    </source>
</evidence>
<name>A0A5N5K3A2_9ROSI</name>
<reference evidence="3" key="1">
    <citation type="journal article" date="2019" name="Gigascience">
        <title>De novo genome assembly of the endangered Acer yangbiense, a plant species with extremely small populations endemic to Yunnan Province, China.</title>
        <authorList>
            <person name="Yang J."/>
            <person name="Wariss H.M."/>
            <person name="Tao L."/>
            <person name="Zhang R."/>
            <person name="Yun Q."/>
            <person name="Hollingsworth P."/>
            <person name="Dao Z."/>
            <person name="Luo G."/>
            <person name="Guo H."/>
            <person name="Ma Y."/>
            <person name="Sun W."/>
        </authorList>
    </citation>
    <scope>NUCLEOTIDE SEQUENCE [LARGE SCALE GENOMIC DNA]</scope>
    <source>
        <strain evidence="3">cv. br00</strain>
    </source>
</reference>
<organism evidence="2 3">
    <name type="scientific">Salix brachista</name>
    <dbReference type="NCBI Taxonomy" id="2182728"/>
    <lineage>
        <taxon>Eukaryota</taxon>
        <taxon>Viridiplantae</taxon>
        <taxon>Streptophyta</taxon>
        <taxon>Embryophyta</taxon>
        <taxon>Tracheophyta</taxon>
        <taxon>Spermatophyta</taxon>
        <taxon>Magnoliopsida</taxon>
        <taxon>eudicotyledons</taxon>
        <taxon>Gunneridae</taxon>
        <taxon>Pentapetalae</taxon>
        <taxon>rosids</taxon>
        <taxon>fabids</taxon>
        <taxon>Malpighiales</taxon>
        <taxon>Salicaceae</taxon>
        <taxon>Saliceae</taxon>
        <taxon>Salix</taxon>
    </lineage>
</organism>
<evidence type="ECO:0000313" key="2">
    <source>
        <dbReference type="EMBL" id="KAB5524283.1"/>
    </source>
</evidence>
<feature type="region of interest" description="Disordered" evidence="1">
    <location>
        <begin position="1"/>
        <end position="23"/>
    </location>
</feature>
<feature type="region of interest" description="Disordered" evidence="1">
    <location>
        <begin position="63"/>
        <end position="86"/>
    </location>
</feature>
<accession>A0A5N5K3A2</accession>
<dbReference type="AlphaFoldDB" id="A0A5N5K3A2"/>
<gene>
    <name evidence="2" type="ORF">DKX38_022032</name>
</gene>
<proteinExistence type="predicted"/>
<feature type="compositionally biased region" description="Basic and acidic residues" evidence="1">
    <location>
        <begin position="1"/>
        <end position="15"/>
    </location>
</feature>
<keyword evidence="3" id="KW-1185">Reference proteome</keyword>
<evidence type="ECO:0000313" key="3">
    <source>
        <dbReference type="Proteomes" id="UP000326939"/>
    </source>
</evidence>
<sequence>MEHRRGDSSSNKKEDGMEEEQLGFPVHSQVKKIKQESCYKILDWLPAGQPEMKPVLTEITTTARSSHQLSRSPLGLAGRPISVGDS</sequence>
<protein>
    <submittedName>
        <fullName evidence="2">Uncharacterized protein</fullName>
    </submittedName>
</protein>
<dbReference type="Proteomes" id="UP000326939">
    <property type="component" value="Chromosome 15"/>
</dbReference>
<dbReference type="PANTHER" id="PTHR34780:SF5">
    <property type="entry name" value="OS02G0733900 PROTEIN"/>
    <property type="match status" value="1"/>
</dbReference>
<dbReference type="EMBL" id="VDCV01000015">
    <property type="protein sequence ID" value="KAB5524283.1"/>
    <property type="molecule type" value="Genomic_DNA"/>
</dbReference>
<dbReference type="PANTHER" id="PTHR34780">
    <property type="entry name" value="OS08G0427800 PROTEIN"/>
    <property type="match status" value="1"/>
</dbReference>
<comment type="caution">
    <text evidence="2">The sequence shown here is derived from an EMBL/GenBank/DDBJ whole genome shotgun (WGS) entry which is preliminary data.</text>
</comment>